<feature type="region of interest" description="Disordered" evidence="7">
    <location>
        <begin position="4369"/>
        <end position="4634"/>
    </location>
</feature>
<dbReference type="PANTHER" id="PTHR14514">
    <property type="entry name" value="PKA ANCHORING PROTEIN"/>
    <property type="match status" value="1"/>
</dbReference>
<feature type="compositionally biased region" description="Polar residues" evidence="7">
    <location>
        <begin position="1118"/>
        <end position="1131"/>
    </location>
</feature>
<feature type="compositionally biased region" description="Basic and acidic residues" evidence="7">
    <location>
        <begin position="5558"/>
        <end position="5567"/>
    </location>
</feature>
<dbReference type="Pfam" id="PF25034">
    <property type="entry name" value="Spectrin_SYNE1"/>
    <property type="match status" value="1"/>
</dbReference>
<feature type="compositionally biased region" description="Polar residues" evidence="7">
    <location>
        <begin position="1731"/>
        <end position="1752"/>
    </location>
</feature>
<dbReference type="EMBL" id="WKFB01000742">
    <property type="protein sequence ID" value="KAF6718364.1"/>
    <property type="molecule type" value="Genomic_DNA"/>
</dbReference>
<evidence type="ECO:0000256" key="6">
    <source>
        <dbReference type="SAM" id="Coils"/>
    </source>
</evidence>
<feature type="region of interest" description="Disordered" evidence="7">
    <location>
        <begin position="5112"/>
        <end position="5136"/>
    </location>
</feature>
<feature type="region of interest" description="Disordered" evidence="7">
    <location>
        <begin position="7366"/>
        <end position="7438"/>
    </location>
</feature>
<feature type="compositionally biased region" description="Basic and acidic residues" evidence="7">
    <location>
        <begin position="4461"/>
        <end position="4521"/>
    </location>
</feature>
<feature type="compositionally biased region" description="Polar residues" evidence="7">
    <location>
        <begin position="5231"/>
        <end position="5245"/>
    </location>
</feature>
<dbReference type="PROSITE" id="PS50021">
    <property type="entry name" value="CH"/>
    <property type="match status" value="2"/>
</dbReference>
<feature type="compositionally biased region" description="Basic and acidic residues" evidence="7">
    <location>
        <begin position="4406"/>
        <end position="4421"/>
    </location>
</feature>
<dbReference type="InterPro" id="IPR018159">
    <property type="entry name" value="Spectrin/alpha-actinin"/>
</dbReference>
<keyword evidence="2" id="KW-0597">Phosphoprotein</keyword>
<feature type="coiled-coil region" evidence="6">
    <location>
        <begin position="2895"/>
        <end position="2958"/>
    </location>
</feature>
<protein>
    <submittedName>
        <fullName evidence="9">Nesprin-2</fullName>
    </submittedName>
</protein>
<proteinExistence type="predicted"/>
<feature type="coiled-coil region" evidence="6">
    <location>
        <begin position="2441"/>
        <end position="2495"/>
    </location>
</feature>
<reference evidence="9" key="1">
    <citation type="journal article" name="BMC Genomics">
        <title>Long-read sequencing and de novo genome assembly of marine medaka (Oryzias melastigma).</title>
        <authorList>
            <person name="Liang P."/>
            <person name="Saqib H.S.A."/>
            <person name="Ni X."/>
            <person name="Shen Y."/>
        </authorList>
    </citation>
    <scope>NUCLEOTIDE SEQUENCE</scope>
    <source>
        <strain evidence="9">Bigg-433</strain>
    </source>
</reference>
<feature type="compositionally biased region" description="Basic and acidic residues" evidence="7">
    <location>
        <begin position="2090"/>
        <end position="2104"/>
    </location>
</feature>
<dbReference type="Proteomes" id="UP000646548">
    <property type="component" value="Unassembled WGS sequence"/>
</dbReference>
<sequence length="7438" mass="838046">MSSQLHSGDDPMEGGSLPLDIDNVHMLLQVEQEQIQKRTFTNWVNAQLAKRRPPCRILDLFSDFRDGSRLLDLLEVMSGQRISRDRGRGMFQHRSNIEKALAFLKKKSVKLVNINIPDIMDGKPSIILGLIWTIILQYHIEELASCLSFDSRQSSMESLASLDTRSTLSNRSASGSPAPARGSPLHHRFRVSAKKALMLWVREQCHRAGCSVNVKDFKASWRSGVVFLAIMSALRPDLVDLSRARTRSNKQNLEEAFRIAEKELRIPRLLDPEDVDVRDPDEKSIMTYVAQFLQYSRDFPAMEEESQTQFLTPPKCPSPVSLPVHYTPAVSASPLRKATPDRKAQEVTCWLGQAYDELLEGWDSTEGESYSERYHVFQTFLVSFNEQRRPIMPLLTAMRRSGTLSEEQRALREAWDALSEKLRDYRMELDMSLPAPLDMVGSWLLRTEAALVEEQGEPQDHGRAADDAREKQELLRVCLEEMPQQMKTFQSFKNMDEYGNMMVPSEKMDELKRRFTSVRVTAKYHGIKLEYREHRHTVLDLLGQIRTKLHIWKKPFISSEAVRVLMQEWHEIINVQEIPSLLESALQKLKQISEKYSNKSALASDYHQVSQQVKQLEEETAAVLREVPAVRSSMDQVLSAWDSYDDSLSSFQAWLEQNSVTRSCNSRPLATADSIAEWTAQHSRLNELGSFLMGSTDPQSSRNRAEELRKLNLQWAEFLKTEPSEGVTETAVDQTNAQNLQALIREATLILKKPLEVKAGPLRTYRKRLQFIIRKIKDVDLELLSPSPEFPSEPLQKVKLATPEIVQTLLEAEQVCVELQLCVSGLDSRLAELLHWESEARELHGVLKASDRHMKQQGQDPRARATISRGLQLEGQVVTEEQDLQVLVMTSQKNSPIQYIHATTLHDRVQAAVAQSQEAIGMLSSLGARRDRSRSPPEVAPPSKVFIQAKGIAQQLKEPTQPPKTLPAHSGDASVPSIVVQEYREETMASPPMPFNPEQTVTASPPQEQTHGRSETSAEAKEAEHPLQRQDQNTQNINEDLRQETKNQNQKPAEEQVDQQQVEQSSEGATLFQDQQEQELKTSNQKVTAKKMSSKELQSRKIQAMKNRPWLQKAALGQQKSTKQNYASSPGETRKLQEVPSRSTKQTQQRKEEQQRQTNPPSKVKQQKEKPQQQEKEQQQDIQKLQSGGKHAQANSGTKTKVQNASKAQNNSRTKTPKTSQSSSASQPQSGGQVRPISNSSKDNQQAVNVQLTEMRENQIPDLPQPHDSLKVQSKSQPPTQISLHPGTQTFVPAGCEPSVQPQGPVHAPAFAQLQTRPQIPLSPQASLPVHIQTPVPSHIQLRSHPQTWAPVRPPSPKPPTQNFSQPVAGSHGNLQASVQHQIQPQLMSQSQVQVCPPSMSYPQGPSELQGQAYGKTTFAHPEAKPNQIQPPANLQIQERPTDHRPLHPVAGPVAQWSTHASTPPPQQGLNAQQVWTQVKASSSVRVQGPQAAGQHQLYPQISSQLQQNQPISPPRHPVPQPYSQQSTAHPQTFAAVQASQQWPHQDPQVHPYEYPHMGALYGQPPIHPQILGQTWTQTQPQNIPQGTISQIPPMGPYNVLQKEQGLVPPQTGVQGMPQVRQQPPQNFLPVQHQLQTQFYQTQSQMQTQIQIQPMPSDPLHSPFTSAAQLPARIQTRPVLQAKSLQGPSPGLLQQPTSHSQLPQPFPQLSNQPKPQLKSNVSPQPEGLVQLSPSTPKSQVQSPTTNQDESLQKPQVQMLGQHMTLPPNKSEMELLQQVRVQAQVEVQPSTQPTLESVRQVPKQSAMTKTEAEPTPQPPVESGPTSQPEVQTRFTADSQTQAEAQTAKDHQPPQNLQQTQTPAQLKVQFPTDPNISQSKPQNEHPVRPRSQQPQASPPPKVHVQPKIQAESPDFQKAPALAQAPPQAYTEAYSRAQALARNGFEEAKRCLQAHIMDIINVFQEKSSSAEQTSVTQETLKTLDPELLEEFLRAAEGMEAFCTSSQLRDMELFTQSVHTQWEACFSADFVGAGKDLGALKKLCDTLSPEDAHRLAQSQLVECEKRLAAIQHQFSGDHDQLDSKIPQPFSEDLSSQKEPKKPSEKHQVPAEVTEVSADETEGPEKKTSAESTKKEAFERYENCKKTLQAQLGKNEQSLQELPPDSVSLKGLHTRLQEIQFMRQETESLWSEYINQCCQLGEDVLLEPERTGLQDQWRSQQTHLQRRGSSLGTALRQIDSTENHMVDFSERLDRYLRQPKDVSGFSLAKSNILRDIKELDDNIQSELDQLSRLNPESCDLDPRECFPLIREVETHKASLDQLRQQVRKSEAAARALDHFLMSLRTLDEDISGVQEAPCSDGALLQECRSKLALIRQSIDSLKEKAPQLDLLLQGARLTVTRDGAPASCLDMVSTLLRRQEEADAGLAGQQRSLQKESQSKSLGLRKRKMMGELQKLEETVDKQDLKEPTIPAVQHMLRALLDLEGQLQTLQADLQVLREQQDRPGGEENLLQELETQWNNTQRSFFQRKKVCNSLLELLKKFQMSRSQLSNTLQRAEQTISEQASYMGKDNLQRCMSRVCDMKEELGGLSQQIEELRGVCRQLQSELKKFPACSEPCFEAEADALMDSWLDLTEKVDAFMDNLQVGLELWEKQLMLGGEVDRWAGAKLALFAETHPFHQEQQVLDMRDEIRANEENITYFHKKSLEIQEMLQSQEAPLELQVMETQLRKRMEQVKELFTDCTDVFEELTAVRKHLTEKVKECQTAVDNIQNCLRRLDSSDPAAEAQMQAQCDTLESQEERVEDLLREMGMVSSVASPLVLEELTADCSTLKENIAHTKAMIQLRREEREQGTLKVIREKQQSFEESFQDLQLSVNECFENPESRSDVETNVHRLSGFLKSKDAERHLEQLEDQLQRCSGQELSELSQWLKEQQEEVSTFTSHCLSRQRQMEALLSDLERLQQQHDDFCEWIQGMEQQSVGSEDARSLLSDLHAGSEKAEALRELMASIRRQGVRAENLLKDGDNAIQRYRNLEARLQKHVQVQDALQNQLCQFKTHAESTKSWISQLLQPLTAPESNTETRKSKALALLNSRPEGEAKVSNLTTQMERLLEQKELEESRKQEVQQLVSDAEKELHSALKAAEEALSKAEMQVLLDKQLEALQSKNDSFRSWIEELSENLTSLRGHQNPEEKLKIAQTVLSSRSSGETRLQDLKEQCQNLCDNEGLMEDTTQMMCSAVSSTEEQWWEVIQAAEAALKQAEEEAATVRDFEAFKAQTEGVQTWIREQRQKLLDLGSHAEFEERLQTAQAFRSLTPEGDSKLLDLKTQGGRLCEPPQGSRKLDVQQLVTFTEQQWTSVLQILRQVELRALADDFSAQTKATEAWVREQEQKLEAVGDHAPPGDRDGAAKAVLTSRPEGDFKVNNLRRRGQSVCDHQDADEARRVSVQQSVKEMEQQWRKVLESAKQLQAAAEAEISQETERKMLEWREFNTSMEETECWLEDLHQQLDSVSRRAEAQDRLRAAQAIVNSESKPESRLQRLAAQAQRVCHQDLEEQKKQEVKQKVKDMEERWSRILDAAKQALSQAERRCALEHQLKTLQARREDFRKWLEERQHSLQLQDSRANPEETISSAKDVLSAKPDGDSRLSALRQQCQSLLDQEGLEEQERREAVEMLQASEEQWKTLQEAAENCLQRAEVQYSLSRELEAFCTHASSTESWIEGLQTRADVMRGGTEGSRAQIEERLNAAQGGAQLMELKRRAQSLYEHEGLEEDRRMEVQQKVGDLEEHWRTLVQNAEDTERRLQALVERLLSCQYRRGQAETRLDELQKQLSNLQCVFPWPGLGERRQAVDQARALLEQSAAVAPLLSDVRTQAAELLEITKDQSWNDPCWTLEGGAITSLQSELTDVLSKLECGIVAERQCTLLMEQHQAAQDWVREQVKGLGPPPSDRHGLHNAVNNLKALIQTVTREQREMKELDSARDSLLSLCTPAGQDALNLEVSQLYDLQNGSEKEVRERLAACELRLEESDRELARMAEELKERAAALQWELRSLDQALSYSEPQDNIAQLQQHWHSLQNCENSLEDLGVKVQELHQEVQEASVTKELPAEILSLVESLCQQHTSLRSRLSEHLETCSANTASCLENCICSLQRWNQSCPADSVSALQAALQEGETLKGSLQEALSCQEFLTACLMHEKLEELQKQCLETLGEADIHTSSLIQNLKEHEQKKKQPEIQSSEVFPASTEETKISVVAPPRKKKRSVEKCQVKLEQNVSVKEESTSFRDSLLMPPETPAGLEVRGDGTVLEQTSVELSSDEIQGGNLKEENTDEEMKLVPVDGAETSPQNLSGGSGSDEIAADELKVVSPPIETFSLELKEVLPPRRKSKSQNLPFHDAEQKVAELDNKPESQRLTLGLRKETESSLTEEEKLIPVRRKSKSGVVHSAELTVSHHASADREHDGSKSSALPAETEAKDTILTEDKPSPSKRRSKEDKHSVDQAHFKTKETCQTEEIPKQQNKDISDQKSPDSADAKSVSNEIKESDTVQKTENIVLEESKVTPPKRRSKGAVSLSGETSLQLKDSRSTLESASDQSVTITSSEDNTLKSVSVTSQDPSAEKETQSMRKPDTPEASEELTPITDSSSQVVIQVSEEVKKGKISPPRRKVKAQKLSMELETTDLSETNKDFHLVHSTEEREAVPVEMNEPTPATGFRNSLESMETEKETPSQVLDLNTQPDTAPTEAATVMIIELSSAVKEPDSQNVERKSSDVDISSVLEPVLQDFTDEKSSVEEFDKPVTALVTEKCIVDSKTSKEDISSVREQALDDLQLQLEKGDGSAQSYFLILESEAAQSAPADITLKTAQETLKVGLVVDNVSIIQTETQEQLIMSNVEKQMTNDHKASAIDGKEAQEQQHLVSSGNMEFKRTRFIAEEHSQQDSFDIISSEQSIDDPRQLGDMETSQDPAAPDLISTSIASDVHEEPTHIDAGQQQGHEGDLFPGTLDTSDMGERMSLLTEKESVCAPFLKDSADVETESGGAEQVLKDTSSEVVNRAEEAAFEYICAAGTQSELQLPRDLETQENKVCTIILDTSQPLLPASTTCPSEGDFTETCNELDLRLDTLDSELQEPERKSEDASEQSGSKFTDRDLVAESHLEAAPCSDDKDTSDISKYIDNLYEGIWKSQTEIQKRYLVLSVPDKAIFQTCEVDLTQPEEVTQNDSSATAPHAAELTQMTKTSPPEDDTSGQTESTNQVKLSDQETCLERPTNVLDSLVQKKQSEEFTNDVGDVPESQEKVREVRILQLDTSTSPEEDSMSFRLGKELRIDITKTIIQDEQETSPEVQDTLSQTDLAKLHPSCQTTPEPEPKTEFIEIQLFEQTRVEPRETETEISKVLKEESSQDEDPSLSMHGKDTSPACLDEVISKNIPIGAEECVLYLDIKTTSEDQEHSSRETEIMIDVVQTDIQTERLKETSTDGVVEDGIPEMKTEEQQSGCRDCGALMQICSHKTKMNPPDVVTQTETSELMKTTQEGPAHVMEEDDVRERSSQRLELEEKLVTIQKEPDMLDLRENTGSNVEEHEQVDQPIPQEETVGDATDITSDKSESTTHEEVQESLSDFQSKNDPVTADRSGEQPQLTEEDDTQRERNVSVETPPEVIEKELQNEEISGTNRATTEVLGSPSAESEVPHLEESFHLKSEEQAASLRADTEAQKPPKESALDGIFSEMLTGSEVFSQFMESKSEEDALEALSTSTIDLGLCLSRLAFKVQSSKNRSAELCPSAMTQQIEEVQECTELIQGQQPLFGQLKGGKAEPEEALRVLWSSAVQDAAAVIQNKEVQLQLVTDYCRQIQAAKTTVDRLTVELDAMKMSPQASCQREVEQLCCFQRSLEENRTVLGELLMIITKLCLHLNTSDRESVLTEQKSLQEKWKSLERSLEHNLQHTNTYFQQSSNLLSDLSGLQDYLEMTKNTLETMSSSGGQWNWKDAQQLMEANAKIRGAQQQYLHFQQLSEDLLVSSRWEDESKDIHHRLQEIKDKLHLTEELLSSQTKNHSNPIMEKMLTVVSDGLAWAKKTECDIECKRRKVPLLPEEVYWQFRDLKKLQSDVVAKQDQLETLVEEVVELLPSLDQAEEVPIIQTSLESLEELSRSTSEKLSQAIKDMEFALQTREKLSEQIADLDCWVVAHLQSEVSRTTDAEFRSFSKMNLRLHQIQGTLAEAERQAAICEALLMTSRDISSELSVTETCQLYNKINNLQEDIAGIINRAKSSKEEMEELIQTTDSRKKHLAAVEKSLRQMSVDFRRYVFPITKESLQALEPWKYMMLEHKSQIDLLIPWIPQEKTSKLNSVISELQSKIISLEMKAREHEGYLNTRRCVEELREKIHDKVKDNSRNLQQTSEILLIQLPLMNTVCREAGCRLQSISPDLNPSQLIVEQQRLKQSEERLKTWESTLENSIGLIACEVIPEMDFQLEKEATQNFLTVIVRELQEVPSLEPNQKLIDQEYLRVLRLKKVVESKMRILEVLQQQEDRHDEESQELMDVKNRVLKECDRRMECIWQARQHLSSFTDAVREAAQLLRDTEVSLLPPQGPAGPCSESLKETQHALASLENRFQTYVEQLQNWAASSSCLCPEEMKQLQETVLSQLLVRRSTLQAQGHVQEESLSRCVEQHANYTKSQEKILQRVRAAEERLLELVSLKTTCLADSINHQEQLTELSEDTEALLRCLGELREWCPHQSCCRTREAGAAAVWRRLLELRLCTKEVAARSKQRVSEWISVSDSLEKASAILQQVEAELPEEDSFKLSSEDLHDLLQSLEQYQDRADCEHRALSGLELRTARLLGVPAHLGQAPPIPVCQQLQVMQSRYSSVKQKSRDALLSAKRELEDREKVREDLHVVSAWMEAAGRLLLAEDEDSTPQLVYGQLDAHRASLQRITEHLQRKYKEKDASVPLEIESQLQEVTNSLGQIESKVGEALRKSGPNYRLGVKLSDVHTGLTSVQRRLEERSSSVMEAKVTQKCVWDELDMWHSRLAALEVDVHDLEEPQEALALTEGLVEVQQLYSLLAKQAEQRTTLLSKVPAWLQQHKEMIGSSESWMVEARTWLAAPCTYTTAKCLRSHVNALQIVLNDAAQIQATLQSFTSVLTEMSQVYDTTLLQEQLDEASLQVSAVQDSFSSPLHQLEHAAAETEAIEKEVRQMENEVADIKTLLTSPETFPSPRESRLKMIEQRIQSMRRTVAEIQKCKPGLCLPQQAENTLSVFTVVDQMQTLLLELEKKVPALFIQQPQTPVQSKVSSRLQGSTDDIEEEQGQIRIVHFEEDPLRRSGGVLQTVEQSSPPQSRSLKPNSSEAAPPVADQTAAEGGRREDEEGGVAWKLFGSFLGAPSKASAAVSEESGADQNRELAEPRADTQGVEGSTDSVEASSPELRAQSVSESAVNTAASTENVSKADSRSQQRCAVS</sequence>
<feature type="region of interest" description="Disordered" evidence="7">
    <location>
        <begin position="2418"/>
        <end position="2439"/>
    </location>
</feature>
<feature type="coiled-coil region" evidence="6">
    <location>
        <begin position="3010"/>
        <end position="3044"/>
    </location>
</feature>
<feature type="coiled-coil region" evidence="6">
    <location>
        <begin position="3442"/>
        <end position="3512"/>
    </location>
</feature>
<feature type="domain" description="Calponin-homology (CH)" evidence="8">
    <location>
        <begin position="34"/>
        <end position="139"/>
    </location>
</feature>
<feature type="region of interest" description="Disordered" evidence="7">
    <location>
        <begin position="1347"/>
        <end position="1377"/>
    </location>
</feature>
<feature type="coiled-coil region" evidence="6">
    <location>
        <begin position="6234"/>
        <end position="6265"/>
    </location>
</feature>
<comment type="caution">
    <text evidence="9">The sequence shown here is derived from an EMBL/GenBank/DDBJ whole genome shotgun (WGS) entry which is preliminary data.</text>
</comment>
<feature type="compositionally biased region" description="Polar residues" evidence="7">
    <location>
        <begin position="4297"/>
        <end position="4308"/>
    </location>
</feature>
<evidence type="ECO:0000313" key="10">
    <source>
        <dbReference type="Proteomes" id="UP000646548"/>
    </source>
</evidence>
<feature type="region of interest" description="Disordered" evidence="7">
    <location>
        <begin position="5220"/>
        <end position="5245"/>
    </location>
</feature>
<dbReference type="Gene3D" id="1.10.418.10">
    <property type="entry name" value="Calponin-like domain"/>
    <property type="match status" value="2"/>
</dbReference>
<keyword evidence="4" id="KW-0472">Membrane</keyword>
<evidence type="ECO:0000256" key="2">
    <source>
        <dbReference type="ARBA" id="ARBA00022553"/>
    </source>
</evidence>
<feature type="compositionally biased region" description="Polar residues" evidence="7">
    <location>
        <begin position="1361"/>
        <end position="1377"/>
    </location>
</feature>
<dbReference type="Gene3D" id="1.20.58.60">
    <property type="match status" value="4"/>
</dbReference>
<feature type="compositionally biased region" description="Basic and acidic residues" evidence="7">
    <location>
        <begin position="1166"/>
        <end position="1179"/>
    </location>
</feature>
<feature type="region of interest" description="Disordered" evidence="7">
    <location>
        <begin position="986"/>
        <end position="1286"/>
    </location>
</feature>
<feature type="compositionally biased region" description="Polar residues" evidence="7">
    <location>
        <begin position="1870"/>
        <end position="1879"/>
    </location>
</feature>
<feature type="coiled-coil region" evidence="6">
    <location>
        <begin position="6082"/>
        <end position="6157"/>
    </location>
</feature>
<dbReference type="SUPFAM" id="SSF47576">
    <property type="entry name" value="Calponin-homology domain, CH-domain"/>
    <property type="match status" value="1"/>
</dbReference>
<dbReference type="InterPro" id="IPR057057">
    <property type="entry name" value="Spectrin_SYNE1"/>
</dbReference>
<dbReference type="PROSITE" id="PS00019">
    <property type="entry name" value="ACTININ_1"/>
    <property type="match status" value="1"/>
</dbReference>
<feature type="coiled-coil region" evidence="6">
    <location>
        <begin position="2779"/>
        <end position="2835"/>
    </location>
</feature>
<keyword evidence="6" id="KW-0175">Coiled coil</keyword>
<feature type="domain" description="Calponin-homology (CH)" evidence="8">
    <location>
        <begin position="191"/>
        <end position="297"/>
    </location>
</feature>
<dbReference type="Pfam" id="PF00307">
    <property type="entry name" value="CH"/>
    <property type="match status" value="2"/>
</dbReference>
<feature type="region of interest" description="Disordered" evidence="7">
    <location>
        <begin position="5513"/>
        <end position="5534"/>
    </location>
</feature>
<feature type="compositionally biased region" description="Polar residues" evidence="7">
    <location>
        <begin position="7309"/>
        <end position="7327"/>
    </location>
</feature>
<evidence type="ECO:0000313" key="9">
    <source>
        <dbReference type="EMBL" id="KAF6718364.1"/>
    </source>
</evidence>
<evidence type="ECO:0000259" key="8">
    <source>
        <dbReference type="PROSITE" id="PS50021"/>
    </source>
</evidence>
<dbReference type="SUPFAM" id="SSF46966">
    <property type="entry name" value="Spectrin repeat"/>
    <property type="match status" value="2"/>
</dbReference>
<feature type="compositionally biased region" description="Polar residues" evidence="7">
    <location>
        <begin position="4562"/>
        <end position="4604"/>
    </location>
</feature>
<feature type="compositionally biased region" description="Polar residues" evidence="7">
    <location>
        <begin position="1236"/>
        <end position="1252"/>
    </location>
</feature>
<keyword evidence="5" id="KW-0009">Actin-binding</keyword>
<feature type="region of interest" description="Disordered" evidence="7">
    <location>
        <begin position="1504"/>
        <end position="1548"/>
    </location>
</feature>
<feature type="compositionally biased region" description="Basic and acidic residues" evidence="7">
    <location>
        <begin position="1010"/>
        <end position="1028"/>
    </location>
</feature>
<feature type="compositionally biased region" description="Basic and acidic residues" evidence="7">
    <location>
        <begin position="4443"/>
        <end position="4452"/>
    </location>
</feature>
<feature type="coiled-coil region" evidence="6">
    <location>
        <begin position="599"/>
        <end position="626"/>
    </location>
</feature>
<feature type="compositionally biased region" description="Polar residues" evidence="7">
    <location>
        <begin position="5598"/>
        <end position="5608"/>
    </location>
</feature>
<feature type="compositionally biased region" description="Polar residues" evidence="7">
    <location>
        <begin position="1822"/>
        <end position="1843"/>
    </location>
</feature>
<organism evidence="9 10">
    <name type="scientific">Oryzias melastigma</name>
    <name type="common">Marine medaka</name>
    <dbReference type="NCBI Taxonomy" id="30732"/>
    <lineage>
        <taxon>Eukaryota</taxon>
        <taxon>Metazoa</taxon>
        <taxon>Chordata</taxon>
        <taxon>Craniata</taxon>
        <taxon>Vertebrata</taxon>
        <taxon>Euteleostomi</taxon>
        <taxon>Actinopterygii</taxon>
        <taxon>Neopterygii</taxon>
        <taxon>Teleostei</taxon>
        <taxon>Neoteleostei</taxon>
        <taxon>Acanthomorphata</taxon>
        <taxon>Ovalentaria</taxon>
        <taxon>Atherinomorphae</taxon>
        <taxon>Beloniformes</taxon>
        <taxon>Adrianichthyidae</taxon>
        <taxon>Oryziinae</taxon>
        <taxon>Oryzias</taxon>
    </lineage>
</organism>
<feature type="coiled-coil region" evidence="6">
    <location>
        <begin position="3944"/>
        <end position="3971"/>
    </location>
</feature>
<feature type="compositionally biased region" description="Polar residues" evidence="7">
    <location>
        <begin position="7391"/>
        <end position="7400"/>
    </location>
</feature>
<feature type="region of interest" description="Disordered" evidence="7">
    <location>
        <begin position="7267"/>
        <end position="7288"/>
    </location>
</feature>
<dbReference type="InterPro" id="IPR036872">
    <property type="entry name" value="CH_dom_sf"/>
</dbReference>
<feature type="coiled-coil region" evidence="6">
    <location>
        <begin position="2264"/>
        <end position="2327"/>
    </location>
</feature>
<feature type="region of interest" description="Disordered" evidence="7">
    <location>
        <begin position="4682"/>
        <end position="4710"/>
    </location>
</feature>
<dbReference type="GO" id="GO:0003779">
    <property type="term" value="F:actin binding"/>
    <property type="evidence" value="ECO:0007669"/>
    <property type="project" value="UniProtKB-KW"/>
</dbReference>
<keyword evidence="3" id="KW-0677">Repeat</keyword>
<feature type="coiled-coil region" evidence="6">
    <location>
        <begin position="3094"/>
        <end position="3146"/>
    </location>
</feature>
<feature type="compositionally biased region" description="Low complexity" evidence="7">
    <location>
        <begin position="1058"/>
        <end position="1067"/>
    </location>
</feature>
<feature type="compositionally biased region" description="Low complexity" evidence="7">
    <location>
        <begin position="1851"/>
        <end position="1864"/>
    </location>
</feature>
<feature type="region of interest" description="Disordered" evidence="7">
    <location>
        <begin position="4273"/>
        <end position="4321"/>
    </location>
</feature>
<feature type="region of interest" description="Disordered" evidence="7">
    <location>
        <begin position="2071"/>
        <end position="2132"/>
    </location>
</feature>
<dbReference type="InterPro" id="IPR001715">
    <property type="entry name" value="CH_dom"/>
</dbReference>
<name>A0A834F257_ORYME</name>
<gene>
    <name evidence="9" type="ORF">FQA47_014134</name>
</gene>
<dbReference type="InterPro" id="IPR001589">
    <property type="entry name" value="Actinin_actin-bd_CS"/>
</dbReference>
<evidence type="ECO:0000256" key="1">
    <source>
        <dbReference type="ARBA" id="ARBA00004308"/>
    </source>
</evidence>
<feature type="region of interest" description="Disordered" evidence="7">
    <location>
        <begin position="5377"/>
        <end position="5400"/>
    </location>
</feature>
<evidence type="ECO:0000256" key="7">
    <source>
        <dbReference type="SAM" id="MobiDB-lite"/>
    </source>
</evidence>
<feature type="region of interest" description="Disordered" evidence="7">
    <location>
        <begin position="3385"/>
        <end position="3410"/>
    </location>
</feature>
<feature type="compositionally biased region" description="Polar residues" evidence="7">
    <location>
        <begin position="1029"/>
        <end position="1038"/>
    </location>
</feature>
<feature type="coiled-coil region" evidence="6">
    <location>
        <begin position="3542"/>
        <end position="3580"/>
    </location>
</feature>
<feature type="compositionally biased region" description="Basic and acidic residues" evidence="7">
    <location>
        <begin position="3385"/>
        <end position="3399"/>
    </location>
</feature>
<dbReference type="SMART" id="SM00033">
    <property type="entry name" value="CH"/>
    <property type="match status" value="2"/>
</dbReference>
<feature type="region of interest" description="Disordered" evidence="7">
    <location>
        <begin position="1786"/>
        <end position="1904"/>
    </location>
</feature>
<feature type="compositionally biased region" description="Low complexity" evidence="7">
    <location>
        <begin position="1217"/>
        <end position="1233"/>
    </location>
</feature>
<feature type="compositionally biased region" description="Polar residues" evidence="7">
    <location>
        <begin position="7408"/>
        <end position="7424"/>
    </location>
</feature>
<feature type="coiled-coil region" evidence="6">
    <location>
        <begin position="7160"/>
        <end position="7187"/>
    </location>
</feature>
<evidence type="ECO:0000256" key="4">
    <source>
        <dbReference type="ARBA" id="ARBA00023136"/>
    </source>
</evidence>
<feature type="compositionally biased region" description="Basic and acidic residues" evidence="7">
    <location>
        <begin position="2118"/>
        <end position="2132"/>
    </location>
</feature>
<evidence type="ECO:0000256" key="3">
    <source>
        <dbReference type="ARBA" id="ARBA00022737"/>
    </source>
</evidence>
<feature type="coiled-coil region" evidence="6">
    <location>
        <begin position="4002"/>
        <end position="4094"/>
    </location>
</feature>
<feature type="compositionally biased region" description="Polar residues" evidence="7">
    <location>
        <begin position="5649"/>
        <end position="5658"/>
    </location>
</feature>
<feature type="compositionally biased region" description="Basic and acidic residues" evidence="7">
    <location>
        <begin position="4384"/>
        <end position="4399"/>
    </location>
</feature>
<feature type="region of interest" description="Disordered" evidence="7">
    <location>
        <begin position="5558"/>
        <end position="5674"/>
    </location>
</feature>
<feature type="region of interest" description="Disordered" evidence="7">
    <location>
        <begin position="1684"/>
        <end position="1752"/>
    </location>
</feature>
<feature type="compositionally biased region" description="Pro residues" evidence="7">
    <location>
        <begin position="1512"/>
        <end position="1521"/>
    </location>
</feature>
<feature type="compositionally biased region" description="Polar residues" evidence="7">
    <location>
        <begin position="1684"/>
        <end position="1723"/>
    </location>
</feature>
<comment type="subcellular location">
    <subcellularLocation>
        <location evidence="1">Endomembrane system</location>
    </subcellularLocation>
</comment>
<feature type="compositionally biased region" description="Polar residues" evidence="7">
    <location>
        <begin position="1788"/>
        <end position="1807"/>
    </location>
</feature>
<accession>A0A834F257</accession>
<feature type="region of interest" description="Disordered" evidence="7">
    <location>
        <begin position="7301"/>
        <end position="7346"/>
    </location>
</feature>
<feature type="compositionally biased region" description="Polar residues" evidence="7">
    <location>
        <begin position="1271"/>
        <end position="1286"/>
    </location>
</feature>
<feature type="compositionally biased region" description="Polar residues" evidence="7">
    <location>
        <begin position="7267"/>
        <end position="7280"/>
    </location>
</feature>
<feature type="compositionally biased region" description="Basic and acidic residues" evidence="7">
    <location>
        <begin position="5584"/>
        <end position="5596"/>
    </location>
</feature>
<dbReference type="FunFam" id="1.10.418.10:FF:000050">
    <property type="entry name" value="nesprin-2 isoform X2"/>
    <property type="match status" value="1"/>
</dbReference>
<feature type="compositionally biased region" description="Basic and acidic residues" evidence="7">
    <location>
        <begin position="7377"/>
        <end position="7386"/>
    </location>
</feature>
<feature type="compositionally biased region" description="Polar residues" evidence="7">
    <location>
        <begin position="997"/>
        <end position="1009"/>
    </location>
</feature>
<feature type="compositionally biased region" description="Polar residues" evidence="7">
    <location>
        <begin position="1193"/>
        <end position="1214"/>
    </location>
</feature>
<dbReference type="SMART" id="SM00150">
    <property type="entry name" value="SPEC"/>
    <property type="match status" value="5"/>
</dbReference>
<evidence type="ECO:0000256" key="5">
    <source>
        <dbReference type="ARBA" id="ARBA00023203"/>
    </source>
</evidence>
<dbReference type="PANTHER" id="PTHR14514:SF4">
    <property type="entry name" value="NESPRIN-2"/>
    <property type="match status" value="1"/>
</dbReference>
<feature type="compositionally biased region" description="Basic and acidic residues" evidence="7">
    <location>
        <begin position="4605"/>
        <end position="4618"/>
    </location>
</feature>
<feature type="compositionally biased region" description="Polar residues" evidence="7">
    <location>
        <begin position="1522"/>
        <end position="1531"/>
    </location>
</feature>